<evidence type="ECO:0000256" key="1">
    <source>
        <dbReference type="SAM" id="SignalP"/>
    </source>
</evidence>
<dbReference type="EMBL" id="JAQQWP010000001">
    <property type="protein sequence ID" value="KAK8132369.1"/>
    <property type="molecule type" value="Genomic_DNA"/>
</dbReference>
<dbReference type="AlphaFoldDB" id="A0AAW0RC69"/>
<organism evidence="2 3">
    <name type="scientific">Apiospora kogelbergensis</name>
    <dbReference type="NCBI Taxonomy" id="1337665"/>
    <lineage>
        <taxon>Eukaryota</taxon>
        <taxon>Fungi</taxon>
        <taxon>Dikarya</taxon>
        <taxon>Ascomycota</taxon>
        <taxon>Pezizomycotina</taxon>
        <taxon>Sordariomycetes</taxon>
        <taxon>Xylariomycetidae</taxon>
        <taxon>Amphisphaeriales</taxon>
        <taxon>Apiosporaceae</taxon>
        <taxon>Apiospora</taxon>
    </lineage>
</organism>
<proteinExistence type="predicted"/>
<keyword evidence="1" id="KW-0732">Signal</keyword>
<dbReference type="Proteomes" id="UP001392437">
    <property type="component" value="Unassembled WGS sequence"/>
</dbReference>
<sequence>MKTPMIPPWVLLASSMLIPGMAQGRHDTILGCSDVGCPPDMGRDGAPSVSDNCTVGPESHSYVGVARIPSLQAEGLKQGHLTWVQGSRVHSVTVDAKTNTHGQVYNHTFYLGAAPDLKLDDWGACAVFFNGPYNASLLNFTKTSLPEENEGTCADAMGGDNGCVEALQDRAMSLMRFGSNSSSSQGTCQTLLEDLQQREIPACNSWTEHKWGNLTAVALTGNNAPKPITGDRNASSNCWPVESKQDSLTPIFHREIHETNIYSYWAITPILTLFWPVTNGTTDNRRSNAALTCVKPIGPPNASLATMKGGGGDEGAASTVWSSSIPSIVAGTAAAFVLFNLL</sequence>
<keyword evidence="3" id="KW-1185">Reference proteome</keyword>
<evidence type="ECO:0000313" key="2">
    <source>
        <dbReference type="EMBL" id="KAK8132369.1"/>
    </source>
</evidence>
<feature type="signal peptide" evidence="1">
    <location>
        <begin position="1"/>
        <end position="24"/>
    </location>
</feature>
<comment type="caution">
    <text evidence="2">The sequence shown here is derived from an EMBL/GenBank/DDBJ whole genome shotgun (WGS) entry which is preliminary data.</text>
</comment>
<reference evidence="2 3" key="1">
    <citation type="submission" date="2023-01" db="EMBL/GenBank/DDBJ databases">
        <title>Analysis of 21 Apiospora genomes using comparative genomics revels a genus with tremendous synthesis potential of carbohydrate active enzymes and secondary metabolites.</title>
        <authorList>
            <person name="Sorensen T."/>
        </authorList>
    </citation>
    <scope>NUCLEOTIDE SEQUENCE [LARGE SCALE GENOMIC DNA]</scope>
    <source>
        <strain evidence="2 3">CBS 117206</strain>
    </source>
</reference>
<evidence type="ECO:0000313" key="3">
    <source>
        <dbReference type="Proteomes" id="UP001392437"/>
    </source>
</evidence>
<accession>A0AAW0RC69</accession>
<gene>
    <name evidence="2" type="ORF">PG999_000542</name>
</gene>
<name>A0AAW0RC69_9PEZI</name>
<protein>
    <submittedName>
        <fullName evidence="2">Uncharacterized protein</fullName>
    </submittedName>
</protein>
<feature type="chain" id="PRO_5043945663" evidence="1">
    <location>
        <begin position="25"/>
        <end position="342"/>
    </location>
</feature>